<sequence length="69" mass="7854">MARTDRRGTHDSGQQRADCEVAEARTDDDAVEQCSEWRGATMRRRCSRGGKKKKEIERFIAKLVISKGN</sequence>
<dbReference type="EMBL" id="JBBNAG010000001">
    <property type="protein sequence ID" value="KAK9167108.1"/>
    <property type="molecule type" value="Genomic_DNA"/>
</dbReference>
<gene>
    <name evidence="2" type="ORF">Scep_002299</name>
</gene>
<accession>A0AAP0Q4U7</accession>
<organism evidence="2 3">
    <name type="scientific">Stephania cephalantha</name>
    <dbReference type="NCBI Taxonomy" id="152367"/>
    <lineage>
        <taxon>Eukaryota</taxon>
        <taxon>Viridiplantae</taxon>
        <taxon>Streptophyta</taxon>
        <taxon>Embryophyta</taxon>
        <taxon>Tracheophyta</taxon>
        <taxon>Spermatophyta</taxon>
        <taxon>Magnoliopsida</taxon>
        <taxon>Ranunculales</taxon>
        <taxon>Menispermaceae</taxon>
        <taxon>Menispermoideae</taxon>
        <taxon>Cissampelideae</taxon>
        <taxon>Stephania</taxon>
    </lineage>
</organism>
<reference evidence="2 3" key="1">
    <citation type="submission" date="2024-01" db="EMBL/GenBank/DDBJ databases">
        <title>Genome assemblies of Stephania.</title>
        <authorList>
            <person name="Yang L."/>
        </authorList>
    </citation>
    <scope>NUCLEOTIDE SEQUENCE [LARGE SCALE GENOMIC DNA]</scope>
    <source>
        <strain evidence="2">JXDWG</strain>
        <tissue evidence="2">Leaf</tissue>
    </source>
</reference>
<name>A0AAP0Q4U7_9MAGN</name>
<comment type="caution">
    <text evidence="2">The sequence shown here is derived from an EMBL/GenBank/DDBJ whole genome shotgun (WGS) entry which is preliminary data.</text>
</comment>
<feature type="region of interest" description="Disordered" evidence="1">
    <location>
        <begin position="1"/>
        <end position="24"/>
    </location>
</feature>
<dbReference type="Proteomes" id="UP001419268">
    <property type="component" value="Unassembled WGS sequence"/>
</dbReference>
<dbReference type="AlphaFoldDB" id="A0AAP0Q4U7"/>
<evidence type="ECO:0000313" key="3">
    <source>
        <dbReference type="Proteomes" id="UP001419268"/>
    </source>
</evidence>
<evidence type="ECO:0000313" key="2">
    <source>
        <dbReference type="EMBL" id="KAK9167108.1"/>
    </source>
</evidence>
<protein>
    <submittedName>
        <fullName evidence="2">Uncharacterized protein</fullName>
    </submittedName>
</protein>
<evidence type="ECO:0000256" key="1">
    <source>
        <dbReference type="SAM" id="MobiDB-lite"/>
    </source>
</evidence>
<proteinExistence type="predicted"/>
<feature type="compositionally biased region" description="Basic and acidic residues" evidence="1">
    <location>
        <begin position="1"/>
        <end position="10"/>
    </location>
</feature>
<keyword evidence="3" id="KW-1185">Reference proteome</keyword>